<dbReference type="Gene3D" id="1.20.120.450">
    <property type="entry name" value="dinb family like domain"/>
    <property type="match status" value="1"/>
</dbReference>
<keyword evidence="4" id="KW-1185">Reference proteome</keyword>
<evidence type="ECO:0000313" key="3">
    <source>
        <dbReference type="EMBL" id="MFB5268786.1"/>
    </source>
</evidence>
<evidence type="ECO:0000313" key="4">
    <source>
        <dbReference type="Proteomes" id="UP001580346"/>
    </source>
</evidence>
<proteinExistence type="predicted"/>
<evidence type="ECO:0000259" key="2">
    <source>
        <dbReference type="Pfam" id="PF12867"/>
    </source>
</evidence>
<protein>
    <submittedName>
        <fullName evidence="3">DinB family protein</fullName>
    </submittedName>
</protein>
<feature type="domain" description="DinB-like" evidence="2">
    <location>
        <begin position="30"/>
        <end position="149"/>
    </location>
</feature>
<sequence>MSTKQIDTFLRQLDQNWDQEDWIVPLSVSLAGLTSEQAAWRPAEGCSTIWQLVNHINYYNTRTLNRLRGEAPAGNAATNDETFGDAGNPEDSEGWERTVRETESVYHSIRAELAGMQDEALEVKGQNGMTLGESLAIWIAHDGYHAGQIVLLRKLQGCWR</sequence>
<dbReference type="RefSeq" id="WP_375357064.1">
    <property type="nucleotide sequence ID" value="NZ_JBHHMI010000020.1"/>
</dbReference>
<dbReference type="SUPFAM" id="SSF109854">
    <property type="entry name" value="DinB/YfiT-like putative metalloenzymes"/>
    <property type="match status" value="1"/>
</dbReference>
<name>A0ABV5AX59_9BACL</name>
<dbReference type="EMBL" id="JBHHMI010000020">
    <property type="protein sequence ID" value="MFB5268786.1"/>
    <property type="molecule type" value="Genomic_DNA"/>
</dbReference>
<organism evidence="3 4">
    <name type="scientific">Paenibacillus enshidis</name>
    <dbReference type="NCBI Taxonomy" id="1458439"/>
    <lineage>
        <taxon>Bacteria</taxon>
        <taxon>Bacillati</taxon>
        <taxon>Bacillota</taxon>
        <taxon>Bacilli</taxon>
        <taxon>Bacillales</taxon>
        <taxon>Paenibacillaceae</taxon>
        <taxon>Paenibacillus</taxon>
    </lineage>
</organism>
<evidence type="ECO:0000256" key="1">
    <source>
        <dbReference type="SAM" id="MobiDB-lite"/>
    </source>
</evidence>
<dbReference type="InterPro" id="IPR034660">
    <property type="entry name" value="DinB/YfiT-like"/>
</dbReference>
<comment type="caution">
    <text evidence="3">The sequence shown here is derived from an EMBL/GenBank/DDBJ whole genome shotgun (WGS) entry which is preliminary data.</text>
</comment>
<reference evidence="3 4" key="1">
    <citation type="submission" date="2024-09" db="EMBL/GenBank/DDBJ databases">
        <title>Paenibacillus zeirhizospherea sp. nov., isolated from surface of the maize (Zea mays) roots in a horticulture field, Hungary.</title>
        <authorList>
            <person name="Marton D."/>
            <person name="Farkas M."/>
            <person name="Bedics A."/>
            <person name="Toth E."/>
            <person name="Tancsics A."/>
            <person name="Boka K."/>
            <person name="Maroti G."/>
            <person name="Kriszt B."/>
            <person name="Cserhati M."/>
        </authorList>
    </citation>
    <scope>NUCLEOTIDE SEQUENCE [LARGE SCALE GENOMIC DNA]</scope>
    <source>
        <strain evidence="3 4">KCTC 33519</strain>
    </source>
</reference>
<dbReference type="InterPro" id="IPR024775">
    <property type="entry name" value="DinB-like"/>
</dbReference>
<feature type="region of interest" description="Disordered" evidence="1">
    <location>
        <begin position="72"/>
        <end position="97"/>
    </location>
</feature>
<accession>A0ABV5AX59</accession>
<gene>
    <name evidence="3" type="ORF">ACE41H_18645</name>
</gene>
<dbReference type="Pfam" id="PF12867">
    <property type="entry name" value="DinB_2"/>
    <property type="match status" value="1"/>
</dbReference>
<dbReference type="Proteomes" id="UP001580346">
    <property type="component" value="Unassembled WGS sequence"/>
</dbReference>